<dbReference type="AlphaFoldDB" id="A0A9P4RA91"/>
<dbReference type="GO" id="GO:0005507">
    <property type="term" value="F:copper ion binding"/>
    <property type="evidence" value="ECO:0007669"/>
    <property type="project" value="InterPro"/>
</dbReference>
<sequence length="718" mass="76970">MRASLDASAFSLFLYFIPLALCNEVSHNGLCGDGVSCFGSMWGNCCSSAGYCGATEAYCGTGCQLEYGYCDDTKGKISPDGTCGGGNDDEPTVAPTASPTACPEANNTIFTSDNCTNGTDTSTTIAIATPSNSAPAEISGSPTATPSSCAGDSSSDTNYTSYGYGAFASDGECTPCDGQGGSLPYCGADVATDNYKFTPKTCRIVYYNFDITNATISPDGISRIGLLVNGQLPGPTIEANWGDTIVVTVNNKMEANGTAIHFHGIRQLNNSEHDGVPSITQCPIAPGQSMTYRWVATNYGTSWYHSHYALQTWMGVYGPMVIHGPTSQGYDADGGTIMLSDWSHTTTDSMYDLAQDATLGGPRTMDNGLINGMNTWGVDGTTNQTGKRYELPVQFEQGQTYLFRIVNTAMQSTYMFYIDGHTMTVINMDFTAIQPYQTKVLSINIGQRYMVLVKADQPPGNYWMRADNQNQCGATLQATDIKGIVRYSGADANNVNPTSTANSYAAGCADEPLASLIPIAAATAADEDTEYIYSIDLKNNGQNFYKWYLSGTTFNSNFSDPTLLSVLDNDFDIPSYSGNLVLDLPDLNKWVYIVIESSVPLPHPMHLHGHDFFILAAGTGTWDAASTQLNVDNPPRRDTAMMPGAGYLVVAFQTDNPGVWLMHCHIGWHASMGFALQIVEGKGMLGDSMKNKCGADETCKGWDDWVAASGFGQHESGV</sequence>
<feature type="signal peptide" evidence="10">
    <location>
        <begin position="1"/>
        <end position="22"/>
    </location>
</feature>
<evidence type="ECO:0000259" key="11">
    <source>
        <dbReference type="PROSITE" id="PS50941"/>
    </source>
</evidence>
<dbReference type="CDD" id="cd13880">
    <property type="entry name" value="CuRO_2_MaLCC_like"/>
    <property type="match status" value="1"/>
</dbReference>
<dbReference type="OrthoDB" id="2121828at2759"/>
<dbReference type="FunFam" id="2.60.40.420:FF:000038">
    <property type="entry name" value="Extracellular dihydrogeodin oxidase/laccase"/>
    <property type="match status" value="1"/>
</dbReference>
<evidence type="ECO:0000256" key="8">
    <source>
        <dbReference type="PROSITE-ProRule" id="PRU00261"/>
    </source>
</evidence>
<gene>
    <name evidence="12" type="ORF">EJ04DRAFT_483935</name>
</gene>
<dbReference type="InterPro" id="IPR036861">
    <property type="entry name" value="Endochitinase-like_sf"/>
</dbReference>
<evidence type="ECO:0000313" key="13">
    <source>
        <dbReference type="Proteomes" id="UP000799444"/>
    </source>
</evidence>
<reference evidence="12" key="1">
    <citation type="journal article" date="2020" name="Stud. Mycol.">
        <title>101 Dothideomycetes genomes: a test case for predicting lifestyles and emergence of pathogens.</title>
        <authorList>
            <person name="Haridas S."/>
            <person name="Albert R."/>
            <person name="Binder M."/>
            <person name="Bloem J."/>
            <person name="Labutti K."/>
            <person name="Salamov A."/>
            <person name="Andreopoulos B."/>
            <person name="Baker S."/>
            <person name="Barry K."/>
            <person name="Bills G."/>
            <person name="Bluhm B."/>
            <person name="Cannon C."/>
            <person name="Castanera R."/>
            <person name="Culley D."/>
            <person name="Daum C."/>
            <person name="Ezra D."/>
            <person name="Gonzalez J."/>
            <person name="Henrissat B."/>
            <person name="Kuo A."/>
            <person name="Liang C."/>
            <person name="Lipzen A."/>
            <person name="Lutzoni F."/>
            <person name="Magnuson J."/>
            <person name="Mondo S."/>
            <person name="Nolan M."/>
            <person name="Ohm R."/>
            <person name="Pangilinan J."/>
            <person name="Park H.-J."/>
            <person name="Ramirez L."/>
            <person name="Alfaro M."/>
            <person name="Sun H."/>
            <person name="Tritt A."/>
            <person name="Yoshinaga Y."/>
            <person name="Zwiers L.-H."/>
            <person name="Turgeon B."/>
            <person name="Goodwin S."/>
            <person name="Spatafora J."/>
            <person name="Crous P."/>
            <person name="Grigoriev I."/>
        </authorList>
    </citation>
    <scope>NUCLEOTIDE SEQUENCE</scope>
    <source>
        <strain evidence="12">CBS 125425</strain>
    </source>
</reference>
<dbReference type="InterPro" id="IPR011706">
    <property type="entry name" value="Cu-oxidase_C"/>
</dbReference>
<dbReference type="CDD" id="cd11618">
    <property type="entry name" value="ChtBD1_1"/>
    <property type="match status" value="1"/>
</dbReference>
<dbReference type="InterPro" id="IPR011707">
    <property type="entry name" value="Cu-oxidase-like_N"/>
</dbReference>
<dbReference type="Proteomes" id="UP000799444">
    <property type="component" value="Unassembled WGS sequence"/>
</dbReference>
<evidence type="ECO:0000256" key="7">
    <source>
        <dbReference type="ARBA" id="ARBA00023180"/>
    </source>
</evidence>
<keyword evidence="13" id="KW-1185">Reference proteome</keyword>
<evidence type="ECO:0000256" key="1">
    <source>
        <dbReference type="ARBA" id="ARBA00010609"/>
    </source>
</evidence>
<keyword evidence="5" id="KW-0560">Oxidoreductase</keyword>
<feature type="disulfide bond" evidence="8">
    <location>
        <begin position="45"/>
        <end position="59"/>
    </location>
</feature>
<evidence type="ECO:0000256" key="9">
    <source>
        <dbReference type="SAM" id="MobiDB-lite"/>
    </source>
</evidence>
<dbReference type="EMBL" id="ML996103">
    <property type="protein sequence ID" value="KAF2739733.1"/>
    <property type="molecule type" value="Genomic_DNA"/>
</dbReference>
<keyword evidence="6" id="KW-0186">Copper</keyword>
<dbReference type="InterPro" id="IPR001117">
    <property type="entry name" value="Cu-oxidase_2nd"/>
</dbReference>
<dbReference type="SUPFAM" id="SSF57016">
    <property type="entry name" value="Plant lectins/antimicrobial peptides"/>
    <property type="match status" value="1"/>
</dbReference>
<dbReference type="FunFam" id="2.60.40.420:FF:000021">
    <property type="entry name" value="Extracellular dihydrogeodin oxidase/laccase"/>
    <property type="match status" value="1"/>
</dbReference>
<keyword evidence="7" id="KW-0325">Glycoprotein</keyword>
<feature type="chain" id="PRO_5040459654" description="Chitin-binding type-1 domain-containing protein" evidence="10">
    <location>
        <begin position="23"/>
        <end position="718"/>
    </location>
</feature>
<comment type="caution">
    <text evidence="12">The sequence shown here is derived from an EMBL/GenBank/DDBJ whole genome shotgun (WGS) entry which is preliminary data.</text>
</comment>
<proteinExistence type="inferred from homology"/>
<keyword evidence="2 8" id="KW-0147">Chitin-binding</keyword>
<dbReference type="GO" id="GO:0016491">
    <property type="term" value="F:oxidoreductase activity"/>
    <property type="evidence" value="ECO:0007669"/>
    <property type="project" value="UniProtKB-KW"/>
</dbReference>
<evidence type="ECO:0000256" key="4">
    <source>
        <dbReference type="ARBA" id="ARBA00022737"/>
    </source>
</evidence>
<dbReference type="PANTHER" id="PTHR11709:SF502">
    <property type="entry name" value="MULTICOPPER OXIDASE"/>
    <property type="match status" value="1"/>
</dbReference>
<dbReference type="GO" id="GO:0008061">
    <property type="term" value="F:chitin binding"/>
    <property type="evidence" value="ECO:0007669"/>
    <property type="project" value="UniProtKB-UniRule"/>
</dbReference>
<evidence type="ECO:0000256" key="6">
    <source>
        <dbReference type="ARBA" id="ARBA00023008"/>
    </source>
</evidence>
<dbReference type="InterPro" id="IPR045087">
    <property type="entry name" value="Cu-oxidase_fam"/>
</dbReference>
<evidence type="ECO:0000256" key="5">
    <source>
        <dbReference type="ARBA" id="ARBA00023002"/>
    </source>
</evidence>
<dbReference type="Pfam" id="PF00394">
    <property type="entry name" value="Cu-oxidase"/>
    <property type="match status" value="1"/>
</dbReference>
<dbReference type="PROSITE" id="PS50941">
    <property type="entry name" value="CHIT_BIND_I_2"/>
    <property type="match status" value="1"/>
</dbReference>
<evidence type="ECO:0000256" key="3">
    <source>
        <dbReference type="ARBA" id="ARBA00022723"/>
    </source>
</evidence>
<keyword evidence="8" id="KW-1015">Disulfide bond</keyword>
<evidence type="ECO:0000313" key="12">
    <source>
        <dbReference type="EMBL" id="KAF2739733.1"/>
    </source>
</evidence>
<dbReference type="InterPro" id="IPR008972">
    <property type="entry name" value="Cupredoxin"/>
</dbReference>
<dbReference type="Pfam" id="PF07731">
    <property type="entry name" value="Cu-oxidase_2"/>
    <property type="match status" value="1"/>
</dbReference>
<dbReference type="SUPFAM" id="SSF49503">
    <property type="entry name" value="Cupredoxins"/>
    <property type="match status" value="3"/>
</dbReference>
<comment type="caution">
    <text evidence="8">Lacks conserved residue(s) required for the propagation of feature annotation.</text>
</comment>
<keyword evidence="3" id="KW-0479">Metal-binding</keyword>
<organism evidence="12 13">
    <name type="scientific">Polyplosphaeria fusca</name>
    <dbReference type="NCBI Taxonomy" id="682080"/>
    <lineage>
        <taxon>Eukaryota</taxon>
        <taxon>Fungi</taxon>
        <taxon>Dikarya</taxon>
        <taxon>Ascomycota</taxon>
        <taxon>Pezizomycotina</taxon>
        <taxon>Dothideomycetes</taxon>
        <taxon>Pleosporomycetidae</taxon>
        <taxon>Pleosporales</taxon>
        <taxon>Tetraplosphaeriaceae</taxon>
        <taxon>Polyplosphaeria</taxon>
    </lineage>
</organism>
<evidence type="ECO:0000256" key="10">
    <source>
        <dbReference type="SAM" id="SignalP"/>
    </source>
</evidence>
<dbReference type="Gene3D" id="3.30.60.10">
    <property type="entry name" value="Endochitinase-like"/>
    <property type="match status" value="1"/>
</dbReference>
<dbReference type="InterPro" id="IPR001002">
    <property type="entry name" value="Chitin-bd_1"/>
</dbReference>
<feature type="domain" description="Chitin-binding type-1" evidence="11">
    <location>
        <begin position="28"/>
        <end position="72"/>
    </location>
</feature>
<keyword evidence="4" id="KW-0677">Repeat</keyword>
<dbReference type="Gene3D" id="2.60.40.420">
    <property type="entry name" value="Cupredoxins - blue copper proteins"/>
    <property type="match status" value="3"/>
</dbReference>
<keyword evidence="10" id="KW-0732">Signal</keyword>
<dbReference type="CDD" id="cd13854">
    <property type="entry name" value="CuRO_1_MaLCC_like"/>
    <property type="match status" value="1"/>
</dbReference>
<evidence type="ECO:0000256" key="2">
    <source>
        <dbReference type="ARBA" id="ARBA00022669"/>
    </source>
</evidence>
<feature type="disulfide bond" evidence="8">
    <location>
        <begin position="31"/>
        <end position="46"/>
    </location>
</feature>
<dbReference type="PANTHER" id="PTHR11709">
    <property type="entry name" value="MULTI-COPPER OXIDASE"/>
    <property type="match status" value="1"/>
</dbReference>
<protein>
    <recommendedName>
        <fullName evidence="11">Chitin-binding type-1 domain-containing protein</fullName>
    </recommendedName>
</protein>
<dbReference type="Pfam" id="PF07732">
    <property type="entry name" value="Cu-oxidase_3"/>
    <property type="match status" value="1"/>
</dbReference>
<feature type="region of interest" description="Disordered" evidence="9">
    <location>
        <begin position="132"/>
        <end position="152"/>
    </location>
</feature>
<name>A0A9P4RA91_9PLEO</name>
<accession>A0A9P4RA91</accession>
<dbReference type="CDD" id="cd13901">
    <property type="entry name" value="CuRO_3_MaLCC_like"/>
    <property type="match status" value="1"/>
</dbReference>
<comment type="similarity">
    <text evidence="1">Belongs to the multicopper oxidase family.</text>
</comment>